<feature type="domain" description="KIB1-4 beta-propeller" evidence="1">
    <location>
        <begin position="60"/>
        <end position="290"/>
    </location>
</feature>
<dbReference type="AlphaFoldDB" id="J3LEM7"/>
<dbReference type="Gramene" id="OB02G30940.1">
    <property type="protein sequence ID" value="OB02G30940.1"/>
    <property type="gene ID" value="OB02G30940"/>
</dbReference>
<organism evidence="2">
    <name type="scientific">Oryza brachyantha</name>
    <name type="common">malo sina</name>
    <dbReference type="NCBI Taxonomy" id="4533"/>
    <lineage>
        <taxon>Eukaryota</taxon>
        <taxon>Viridiplantae</taxon>
        <taxon>Streptophyta</taxon>
        <taxon>Embryophyta</taxon>
        <taxon>Tracheophyta</taxon>
        <taxon>Spermatophyta</taxon>
        <taxon>Magnoliopsida</taxon>
        <taxon>Liliopsida</taxon>
        <taxon>Poales</taxon>
        <taxon>Poaceae</taxon>
        <taxon>BOP clade</taxon>
        <taxon>Oryzoideae</taxon>
        <taxon>Oryzeae</taxon>
        <taxon>Oryzinae</taxon>
        <taxon>Oryza</taxon>
    </lineage>
</organism>
<dbReference type="PANTHER" id="PTHR33127">
    <property type="entry name" value="TRANSMEMBRANE PROTEIN"/>
    <property type="match status" value="1"/>
</dbReference>
<dbReference type="HOGENOM" id="CLU_032864_1_0_1"/>
<reference evidence="2" key="1">
    <citation type="submission" date="2013-04" db="UniProtKB">
        <authorList>
            <consortium name="EnsemblPlants"/>
        </authorList>
    </citation>
    <scope>IDENTIFICATION</scope>
</reference>
<proteinExistence type="predicted"/>
<dbReference type="OMA" id="CHIGGDQ"/>
<dbReference type="Pfam" id="PF03478">
    <property type="entry name" value="Beta-prop_KIB1-4"/>
    <property type="match status" value="1"/>
</dbReference>
<dbReference type="EnsemblPlants" id="OB02G30940.1">
    <property type="protein sequence ID" value="OB02G30940.1"/>
    <property type="gene ID" value="OB02G30940"/>
</dbReference>
<dbReference type="InterPro" id="IPR005174">
    <property type="entry name" value="KIB1-4_b-propeller"/>
</dbReference>
<name>J3LEM7_ORYBR</name>
<sequence>MAASPSSHRPVLPCLAVECRCCASNRTFISAADKKPVADGATGLPSELLDPKAAVRPTPLGWVLVREPASGSTYLLDPQSRRGKIQLPPLTGIDGDVLKYCNCLLSDQPSAPAGCVVLLVELIDRVIWYHHIGTSGWTRHAYDIGTQGDAHYTDEIHIVPIAACHGRFYFNCFKNEISVLEFCPGPVFSSIKLGAADVDWFRGTFHVFLVESEGDLFAVSLKTPMKYQPPEFLDARVYKMDFSRKRWCLVDDLGDDRAFFVAPFYFGASCSAGKHGIQKNCVYFVRYLCDKSCIVCSDGVWQVHSLHDAEAPSSSFLSASWMLPIDPK</sequence>
<protein>
    <recommendedName>
        <fullName evidence="1">KIB1-4 beta-propeller domain-containing protein</fullName>
    </recommendedName>
</protein>
<dbReference type="Proteomes" id="UP000006038">
    <property type="component" value="Unassembled WGS sequence"/>
</dbReference>
<keyword evidence="3" id="KW-1185">Reference proteome</keyword>
<dbReference type="PANTHER" id="PTHR33127:SF85">
    <property type="entry name" value="OS11G0436500 PROTEIN"/>
    <property type="match status" value="1"/>
</dbReference>
<evidence type="ECO:0000313" key="3">
    <source>
        <dbReference type="Proteomes" id="UP000006038"/>
    </source>
</evidence>
<dbReference type="eggNOG" id="ENOG502R45B">
    <property type="taxonomic scope" value="Eukaryota"/>
</dbReference>
<evidence type="ECO:0000259" key="1">
    <source>
        <dbReference type="Pfam" id="PF03478"/>
    </source>
</evidence>
<accession>J3LEM7</accession>
<evidence type="ECO:0000313" key="2">
    <source>
        <dbReference type="EnsemblPlants" id="OB02G30940.1"/>
    </source>
</evidence>